<keyword evidence="2" id="KW-0812">Transmembrane</keyword>
<dbReference type="InterPro" id="IPR003399">
    <property type="entry name" value="Mce/MlaD"/>
</dbReference>
<dbReference type="NCBIfam" id="TIGR04430">
    <property type="entry name" value="OM_asym_MlaD"/>
    <property type="match status" value="1"/>
</dbReference>
<evidence type="ECO:0000313" key="4">
    <source>
        <dbReference type="EMBL" id="MDO9708496.1"/>
    </source>
</evidence>
<feature type="domain" description="Mce/MlaD" evidence="3">
    <location>
        <begin position="41"/>
        <end position="116"/>
    </location>
</feature>
<keyword evidence="5" id="KW-1185">Reference proteome</keyword>
<dbReference type="RefSeq" id="WP_305103366.1">
    <property type="nucleotide sequence ID" value="NZ_JAUTWS010000007.1"/>
</dbReference>
<dbReference type="Pfam" id="PF02470">
    <property type="entry name" value="MlaD"/>
    <property type="match status" value="1"/>
</dbReference>
<dbReference type="InterPro" id="IPR052336">
    <property type="entry name" value="MlaD_Phospholipid_Transporter"/>
</dbReference>
<organism evidence="4 5">
    <name type="scientific">Paracraurococcus lichenis</name>
    <dbReference type="NCBI Taxonomy" id="3064888"/>
    <lineage>
        <taxon>Bacteria</taxon>
        <taxon>Pseudomonadati</taxon>
        <taxon>Pseudomonadota</taxon>
        <taxon>Alphaproteobacteria</taxon>
        <taxon>Acetobacterales</taxon>
        <taxon>Roseomonadaceae</taxon>
        <taxon>Paracraurococcus</taxon>
    </lineage>
</organism>
<proteinExistence type="predicted"/>
<name>A0ABT9DX64_9PROT</name>
<dbReference type="Proteomes" id="UP001243009">
    <property type="component" value="Unassembled WGS sequence"/>
</dbReference>
<evidence type="ECO:0000256" key="1">
    <source>
        <dbReference type="SAM" id="MobiDB-lite"/>
    </source>
</evidence>
<evidence type="ECO:0000256" key="2">
    <source>
        <dbReference type="SAM" id="Phobius"/>
    </source>
</evidence>
<evidence type="ECO:0000313" key="5">
    <source>
        <dbReference type="Proteomes" id="UP001243009"/>
    </source>
</evidence>
<protein>
    <submittedName>
        <fullName evidence="4">Outer membrane lipid asymmetry maintenance protein MlaD</fullName>
    </submittedName>
</protein>
<dbReference type="InterPro" id="IPR030970">
    <property type="entry name" value="ABC_MlaD"/>
</dbReference>
<feature type="region of interest" description="Disordered" evidence="1">
    <location>
        <begin position="155"/>
        <end position="176"/>
    </location>
</feature>
<feature type="compositionally biased region" description="Gly residues" evidence="1">
    <location>
        <begin position="158"/>
        <end position="170"/>
    </location>
</feature>
<comment type="caution">
    <text evidence="4">The sequence shown here is derived from an EMBL/GenBank/DDBJ whole genome shotgun (WGS) entry which is preliminary data.</text>
</comment>
<gene>
    <name evidence="4" type="primary">mlaD</name>
    <name evidence="4" type="ORF">Q7A36_09085</name>
</gene>
<dbReference type="EMBL" id="JAUTWS010000007">
    <property type="protein sequence ID" value="MDO9708496.1"/>
    <property type="molecule type" value="Genomic_DNA"/>
</dbReference>
<dbReference type="PANTHER" id="PTHR33371:SF4">
    <property type="entry name" value="INTERMEMBRANE PHOSPHOLIPID TRANSPORT SYSTEM BINDING PROTEIN MLAD"/>
    <property type="match status" value="1"/>
</dbReference>
<evidence type="ECO:0000259" key="3">
    <source>
        <dbReference type="Pfam" id="PF02470"/>
    </source>
</evidence>
<reference evidence="4 5" key="1">
    <citation type="submission" date="2023-08" db="EMBL/GenBank/DDBJ databases">
        <title>The draft genome sequence of Paracraurococcus sp. LOR1-02.</title>
        <authorList>
            <person name="Kingkaew E."/>
            <person name="Tanasupawat S."/>
        </authorList>
    </citation>
    <scope>NUCLEOTIDE SEQUENCE [LARGE SCALE GENOMIC DNA]</scope>
    <source>
        <strain evidence="4 5">LOR1-02</strain>
    </source>
</reference>
<accession>A0ABT9DX64</accession>
<dbReference type="PANTHER" id="PTHR33371">
    <property type="entry name" value="INTERMEMBRANE PHOSPHOLIPID TRANSPORT SYSTEM BINDING PROTEIN MLAD-RELATED"/>
    <property type="match status" value="1"/>
</dbReference>
<sequence>MKGRSLAEVGAGAAVLLVAAVFLVYAVLHSGRGAVTAEGMQLTAGFDRIDGLANGADVRIAGVKVGTVTDSRIDPTSFAAVLTLKVDRSLKLPADTSAEITSEGLLGGKYVSLVPGGSDKLLADGGRITETQGSVSLESLLGRFIFSVTQMNGNAQQQGGGAAQGQGAAAGAGATR</sequence>
<feature type="transmembrane region" description="Helical" evidence="2">
    <location>
        <begin position="6"/>
        <end position="28"/>
    </location>
</feature>
<keyword evidence="2" id="KW-0472">Membrane</keyword>
<keyword evidence="2" id="KW-1133">Transmembrane helix</keyword>